<feature type="chain" id="PRO_5040431988" evidence="2">
    <location>
        <begin position="45"/>
        <end position="279"/>
    </location>
</feature>
<dbReference type="Proteomes" id="UP001152622">
    <property type="component" value="Chromosome 12"/>
</dbReference>
<reference evidence="3" key="1">
    <citation type="journal article" date="2023" name="Science">
        <title>Genome structures resolve the early diversification of teleost fishes.</title>
        <authorList>
            <person name="Parey E."/>
            <person name="Louis A."/>
            <person name="Montfort J."/>
            <person name="Bouchez O."/>
            <person name="Roques C."/>
            <person name="Iampietro C."/>
            <person name="Lluch J."/>
            <person name="Castinel A."/>
            <person name="Donnadieu C."/>
            <person name="Desvignes T."/>
            <person name="Floi Bucao C."/>
            <person name="Jouanno E."/>
            <person name="Wen M."/>
            <person name="Mejri S."/>
            <person name="Dirks R."/>
            <person name="Jansen H."/>
            <person name="Henkel C."/>
            <person name="Chen W.J."/>
            <person name="Zahm M."/>
            <person name="Cabau C."/>
            <person name="Klopp C."/>
            <person name="Thompson A.W."/>
            <person name="Robinson-Rechavi M."/>
            <person name="Braasch I."/>
            <person name="Lecointre G."/>
            <person name="Bobe J."/>
            <person name="Postlethwait J.H."/>
            <person name="Berthelot C."/>
            <person name="Roest Crollius H."/>
            <person name="Guiguen Y."/>
        </authorList>
    </citation>
    <scope>NUCLEOTIDE SEQUENCE</scope>
    <source>
        <strain evidence="3">WJC10195</strain>
    </source>
</reference>
<sequence length="279" mass="31550">MQRDTDSGAGVASWSEKSRDPRPERFRALLHLLHLLASCPPCAASLHPSSTPPICHVCSHSLLRTQTHPASDEKQNAITLRTGNILRRNKTSGYVRNLGCMNTVNARRGHAGNSTPFSRQKRTGGGHAPYFKKKLNILFKNQYIQPKHLHFHPKQPHTNKTNTIQFPYSIHSMNIKQYSTRKYTQTPNPIHLQSKTKTRSTNKPNTFTFFTFLFKKKSATKIRLLEERKKKNPSSLQDFPSSSAMEPHSAGASKNVYTHHSYGGRGVHPIVVINWHSVS</sequence>
<keyword evidence="4" id="KW-1185">Reference proteome</keyword>
<evidence type="ECO:0000256" key="1">
    <source>
        <dbReference type="SAM" id="MobiDB-lite"/>
    </source>
</evidence>
<feature type="region of interest" description="Disordered" evidence="1">
    <location>
        <begin position="228"/>
        <end position="252"/>
    </location>
</feature>
<evidence type="ECO:0000256" key="2">
    <source>
        <dbReference type="SAM" id="SignalP"/>
    </source>
</evidence>
<keyword evidence="2" id="KW-0732">Signal</keyword>
<dbReference type="AlphaFoldDB" id="A0A9Q1EVV2"/>
<accession>A0A9Q1EVV2</accession>
<comment type="caution">
    <text evidence="3">The sequence shown here is derived from an EMBL/GenBank/DDBJ whole genome shotgun (WGS) entry which is preliminary data.</text>
</comment>
<gene>
    <name evidence="3" type="ORF">SKAU_G00301540</name>
</gene>
<proteinExistence type="predicted"/>
<protein>
    <submittedName>
        <fullName evidence="3">Uncharacterized protein</fullName>
    </submittedName>
</protein>
<evidence type="ECO:0000313" key="3">
    <source>
        <dbReference type="EMBL" id="KAJ8345961.1"/>
    </source>
</evidence>
<name>A0A9Q1EVV2_SYNKA</name>
<organism evidence="3 4">
    <name type="scientific">Synaphobranchus kaupii</name>
    <name type="common">Kaup's arrowtooth eel</name>
    <dbReference type="NCBI Taxonomy" id="118154"/>
    <lineage>
        <taxon>Eukaryota</taxon>
        <taxon>Metazoa</taxon>
        <taxon>Chordata</taxon>
        <taxon>Craniata</taxon>
        <taxon>Vertebrata</taxon>
        <taxon>Euteleostomi</taxon>
        <taxon>Actinopterygii</taxon>
        <taxon>Neopterygii</taxon>
        <taxon>Teleostei</taxon>
        <taxon>Anguilliformes</taxon>
        <taxon>Synaphobranchidae</taxon>
        <taxon>Synaphobranchus</taxon>
    </lineage>
</organism>
<feature type="region of interest" description="Disordered" evidence="1">
    <location>
        <begin position="1"/>
        <end position="20"/>
    </location>
</feature>
<feature type="region of interest" description="Disordered" evidence="1">
    <location>
        <begin position="106"/>
        <end position="126"/>
    </location>
</feature>
<feature type="compositionally biased region" description="Polar residues" evidence="1">
    <location>
        <begin position="233"/>
        <end position="244"/>
    </location>
</feature>
<dbReference type="EMBL" id="JAINUF010000012">
    <property type="protein sequence ID" value="KAJ8345961.1"/>
    <property type="molecule type" value="Genomic_DNA"/>
</dbReference>
<evidence type="ECO:0000313" key="4">
    <source>
        <dbReference type="Proteomes" id="UP001152622"/>
    </source>
</evidence>
<feature type="signal peptide" evidence="2">
    <location>
        <begin position="1"/>
        <end position="44"/>
    </location>
</feature>